<proteinExistence type="predicted"/>
<sequence>MKNQLLIVGAGPTGLVLAIGLTKQGIPFRIIDKNKGPGETSRAMGVQARTLEFYRQFGFADQVVQKGIKFVNMQFYRNTTLKAKFNFENMGKGQSRYPFMLSFPQDEHEKFLIEQLEAKGVHVEWDTELVSFNQKDDHVNVVTIQNGVEEKNVYSYLCGCDGAHSSVRKGLDLTFPGGTYKQAFYVADVQTENRENIGFQMRLFEDGLMIVMPIRTSGSLRLIGIIPEDLMKEENKESGFSLIEPYIKKNTELKITKLNWYSTYKVHHRVSEHFRKGRVFIAGDAGHIHSPAGGQGMNTGIGDAVNLSWKLGAVIQGKADESILDSYEQERIQFAKTLVATTDRVFTSIVGNGVCKKFNRQYLIPVIIPKMTKFSIVRKTMFKVVSQIRINYRNSKLAKGNVGKIHGGDRLPWIPFDDTDNFAPLESFDWQLHVYGDVTPDLSNFAKENNLLLHTFQYSQGVQKAGIKFGSAFLIRPDGYIALADETQNINSMEEYLRKNKLKF</sequence>
<keyword evidence="5" id="KW-0503">Monooxygenase</keyword>
<dbReference type="InterPro" id="IPR050641">
    <property type="entry name" value="RIFMO-like"/>
</dbReference>
<dbReference type="GO" id="GO:0016709">
    <property type="term" value="F:oxidoreductase activity, acting on paired donors, with incorporation or reduction of molecular oxygen, NAD(P)H as one donor, and incorporation of one atom of oxygen"/>
    <property type="evidence" value="ECO:0007669"/>
    <property type="project" value="UniProtKB-ARBA"/>
</dbReference>
<comment type="cofactor">
    <cofactor evidence="1">
        <name>FAD</name>
        <dbReference type="ChEBI" id="CHEBI:57692"/>
    </cofactor>
</comment>
<keyword evidence="5" id="KW-0560">Oxidoreductase</keyword>
<dbReference type="InterPro" id="IPR002938">
    <property type="entry name" value="FAD-bd"/>
</dbReference>
<dbReference type="Gene3D" id="3.30.70.2450">
    <property type="match status" value="1"/>
</dbReference>
<reference evidence="5 6" key="1">
    <citation type="submission" date="2016-06" db="EMBL/GenBank/DDBJ databases">
        <title>First insights into the genetic diversity and population structure of in the Bacillus cereus group bacteria from diverse marine environments.</title>
        <authorList>
            <person name="Liu Y."/>
            <person name="Lai Q."/>
            <person name="Shao Z."/>
        </authorList>
    </citation>
    <scope>NUCLEOTIDE SEQUENCE [LARGE SCALE GENOMIC DNA]</scope>
    <source>
        <strain evidence="5 6">NH24A2</strain>
    </source>
</reference>
<dbReference type="Pfam" id="PF01494">
    <property type="entry name" value="FAD_binding_3"/>
    <property type="match status" value="1"/>
</dbReference>
<dbReference type="Gene3D" id="3.50.50.60">
    <property type="entry name" value="FAD/NAD(P)-binding domain"/>
    <property type="match status" value="1"/>
</dbReference>
<dbReference type="GeneID" id="87592683"/>
<dbReference type="PANTHER" id="PTHR43004:SF19">
    <property type="entry name" value="BINDING MONOOXYGENASE, PUTATIVE (JCVI)-RELATED"/>
    <property type="match status" value="1"/>
</dbReference>
<dbReference type="PANTHER" id="PTHR43004">
    <property type="entry name" value="TRK SYSTEM POTASSIUM UPTAKE PROTEIN"/>
    <property type="match status" value="1"/>
</dbReference>
<dbReference type="PRINTS" id="PR00420">
    <property type="entry name" value="RNGMNOXGNASE"/>
</dbReference>
<dbReference type="InterPro" id="IPR036188">
    <property type="entry name" value="FAD/NAD-bd_sf"/>
</dbReference>
<evidence type="ECO:0000313" key="5">
    <source>
        <dbReference type="EMBL" id="OJD79152.1"/>
    </source>
</evidence>
<organism evidence="5 6">
    <name type="scientific">Bacillus paramycoides</name>
    <dbReference type="NCBI Taxonomy" id="2026194"/>
    <lineage>
        <taxon>Bacteria</taxon>
        <taxon>Bacillati</taxon>
        <taxon>Bacillota</taxon>
        <taxon>Bacilli</taxon>
        <taxon>Bacillales</taxon>
        <taxon>Bacillaceae</taxon>
        <taxon>Bacillus</taxon>
        <taxon>Bacillus cereus group</taxon>
    </lineage>
</organism>
<evidence type="ECO:0000313" key="6">
    <source>
        <dbReference type="Proteomes" id="UP000182788"/>
    </source>
</evidence>
<accession>A0A1J9UK90</accession>
<evidence type="ECO:0000256" key="3">
    <source>
        <dbReference type="ARBA" id="ARBA00022827"/>
    </source>
</evidence>
<dbReference type="SUPFAM" id="SSF51905">
    <property type="entry name" value="FAD/NAD(P)-binding domain"/>
    <property type="match status" value="1"/>
</dbReference>
<evidence type="ECO:0000256" key="2">
    <source>
        <dbReference type="ARBA" id="ARBA00022630"/>
    </source>
</evidence>
<keyword evidence="3" id="KW-0274">FAD</keyword>
<comment type="caution">
    <text evidence="5">The sequence shown here is derived from an EMBL/GenBank/DDBJ whole genome shotgun (WGS) entry which is preliminary data.</text>
</comment>
<gene>
    <name evidence="5" type="ORF">BAU28_14120</name>
</gene>
<feature type="domain" description="FAD-binding" evidence="4">
    <location>
        <begin position="4"/>
        <end position="340"/>
    </location>
</feature>
<dbReference type="EMBL" id="MAOI01000073">
    <property type="protein sequence ID" value="OJD79152.1"/>
    <property type="molecule type" value="Genomic_DNA"/>
</dbReference>
<dbReference type="Proteomes" id="UP000182788">
    <property type="component" value="Unassembled WGS sequence"/>
</dbReference>
<dbReference type="RefSeq" id="WP_071718978.1">
    <property type="nucleotide sequence ID" value="NZ_CBCSHB010000014.1"/>
</dbReference>
<evidence type="ECO:0000256" key="1">
    <source>
        <dbReference type="ARBA" id="ARBA00001974"/>
    </source>
</evidence>
<evidence type="ECO:0000259" key="4">
    <source>
        <dbReference type="Pfam" id="PF01494"/>
    </source>
</evidence>
<name>A0A1J9UK90_9BACI</name>
<keyword evidence="2" id="KW-0285">Flavoprotein</keyword>
<protein>
    <submittedName>
        <fullName evidence="5">Monooxygenase</fullName>
    </submittedName>
</protein>
<dbReference type="AlphaFoldDB" id="A0A1J9UK90"/>
<dbReference type="GO" id="GO:0071949">
    <property type="term" value="F:FAD binding"/>
    <property type="evidence" value="ECO:0007669"/>
    <property type="project" value="InterPro"/>
</dbReference>